<feature type="transmembrane region" description="Helical" evidence="2">
    <location>
        <begin position="64"/>
        <end position="81"/>
    </location>
</feature>
<dbReference type="RefSeq" id="WP_376801707.1">
    <property type="nucleotide sequence ID" value="NZ_DBNB01000020.1"/>
</dbReference>
<keyword evidence="2" id="KW-0812">Transmembrane</keyword>
<reference evidence="3 4" key="1">
    <citation type="journal article" date="2017" name="Water Res.">
        <title>Comammox in drinking water systems.</title>
        <authorList>
            <person name="Wang Y."/>
            <person name="Ma L."/>
            <person name="Mao Y."/>
            <person name="Jiang X."/>
            <person name="Xia Y."/>
            <person name="Yu K."/>
            <person name="Li B."/>
            <person name="Zhang T."/>
        </authorList>
    </citation>
    <scope>NUCLEOTIDE SEQUENCE [LARGE SCALE GENOMIC DNA]</scope>
    <source>
        <strain evidence="3">SG_bin8</strain>
    </source>
</reference>
<protein>
    <submittedName>
        <fullName evidence="3">Uncharacterized protein</fullName>
    </submittedName>
</protein>
<keyword evidence="2" id="KW-1133">Transmembrane helix</keyword>
<proteinExistence type="predicted"/>
<evidence type="ECO:0000256" key="2">
    <source>
        <dbReference type="SAM" id="Phobius"/>
    </source>
</evidence>
<feature type="region of interest" description="Disordered" evidence="1">
    <location>
        <begin position="1"/>
        <end position="35"/>
    </location>
</feature>
<dbReference type="EMBL" id="LWDL01000012">
    <property type="protein sequence ID" value="OQW52546.1"/>
    <property type="molecule type" value="Genomic_DNA"/>
</dbReference>
<dbReference type="STRING" id="1827387.A4S15_06830"/>
<accession>A0A1W9HYJ7</accession>
<gene>
    <name evidence="3" type="ORF">A4S15_06830</name>
</gene>
<evidence type="ECO:0000313" key="3">
    <source>
        <dbReference type="EMBL" id="OQW52546.1"/>
    </source>
</evidence>
<evidence type="ECO:0000256" key="1">
    <source>
        <dbReference type="SAM" id="MobiDB-lite"/>
    </source>
</evidence>
<keyword evidence="2" id="KW-0472">Membrane</keyword>
<name>A0A1W9HYJ7_9HYPH</name>
<feature type="compositionally biased region" description="Basic and acidic residues" evidence="1">
    <location>
        <begin position="1"/>
        <end position="18"/>
    </location>
</feature>
<comment type="caution">
    <text evidence="3">The sequence shown here is derived from an EMBL/GenBank/DDBJ whole genome shotgun (WGS) entry which is preliminary data.</text>
</comment>
<sequence>MSERDKNFQDEQQAKAKDTLAQLARPGVSPLGSSLADAANRTRDHFGAADADQDDRIEVWGKRVARIAALGFVIWLIWSLLHDLRLAG</sequence>
<evidence type="ECO:0000313" key="4">
    <source>
        <dbReference type="Proteomes" id="UP000192872"/>
    </source>
</evidence>
<organism evidence="3 4">
    <name type="scientific">Candidatus Raskinella chloraquaticus</name>
    <dbReference type="NCBI Taxonomy" id="1951219"/>
    <lineage>
        <taxon>Bacteria</taxon>
        <taxon>Pseudomonadati</taxon>
        <taxon>Pseudomonadota</taxon>
        <taxon>Alphaproteobacteria</taxon>
        <taxon>Hyphomicrobiales</taxon>
        <taxon>Phreatobacteraceae</taxon>
        <taxon>Candidatus Raskinella</taxon>
    </lineage>
</organism>
<dbReference type="AlphaFoldDB" id="A0A1W9HYJ7"/>
<dbReference type="Proteomes" id="UP000192872">
    <property type="component" value="Unassembled WGS sequence"/>
</dbReference>